<keyword evidence="2" id="KW-1133">Transmembrane helix</keyword>
<dbReference type="EMBL" id="JBDJAW010000010">
    <property type="protein sequence ID" value="MEN3536314.1"/>
    <property type="molecule type" value="Genomic_DNA"/>
</dbReference>
<keyword evidence="4" id="KW-0378">Hydrolase</keyword>
<dbReference type="InterPro" id="IPR036691">
    <property type="entry name" value="Endo/exonu/phosph_ase_sf"/>
</dbReference>
<evidence type="ECO:0000256" key="2">
    <source>
        <dbReference type="SAM" id="Phobius"/>
    </source>
</evidence>
<accession>A0ABV0ALZ7</accession>
<keyword evidence="2" id="KW-0812">Transmembrane</keyword>
<name>A0ABV0ALZ7_9ACTN</name>
<dbReference type="GO" id="GO:0004519">
    <property type="term" value="F:endonuclease activity"/>
    <property type="evidence" value="ECO:0007669"/>
    <property type="project" value="UniProtKB-KW"/>
</dbReference>
<protein>
    <submittedName>
        <fullName evidence="4">Endonuclease/exonuclease/phosphatase family protein</fullName>
    </submittedName>
</protein>
<dbReference type="Gene3D" id="3.60.10.10">
    <property type="entry name" value="Endonuclease/exonuclease/phosphatase"/>
    <property type="match status" value="1"/>
</dbReference>
<feature type="domain" description="Endonuclease/exonuclease/phosphatase" evidence="3">
    <location>
        <begin position="163"/>
        <end position="393"/>
    </location>
</feature>
<keyword evidence="5" id="KW-1185">Reference proteome</keyword>
<organism evidence="4 5">
    <name type="scientific">Microbispora maris</name>
    <dbReference type="NCBI Taxonomy" id="3144104"/>
    <lineage>
        <taxon>Bacteria</taxon>
        <taxon>Bacillati</taxon>
        <taxon>Actinomycetota</taxon>
        <taxon>Actinomycetes</taxon>
        <taxon>Streptosporangiales</taxon>
        <taxon>Streptosporangiaceae</taxon>
        <taxon>Microbispora</taxon>
    </lineage>
</organism>
<reference evidence="4 5" key="1">
    <citation type="submission" date="2024-05" db="EMBL/GenBank/DDBJ databases">
        <title>Microbispora sp.ZYX-F-249.</title>
        <authorList>
            <person name="Xie H."/>
        </authorList>
    </citation>
    <scope>NUCLEOTIDE SEQUENCE [LARGE SCALE GENOMIC DNA]</scope>
    <source>
        <strain evidence="4 5">ZYX-F-249</strain>
    </source>
</reference>
<dbReference type="SUPFAM" id="SSF56219">
    <property type="entry name" value="DNase I-like"/>
    <property type="match status" value="1"/>
</dbReference>
<gene>
    <name evidence="4" type="ORF">AAH991_14450</name>
</gene>
<proteinExistence type="predicted"/>
<feature type="region of interest" description="Disordered" evidence="1">
    <location>
        <begin position="1"/>
        <end position="21"/>
    </location>
</feature>
<sequence length="420" mass="47301">MSDRDALVEEQPMTAPPEPGTGWAARVRRFVRPRRRWCLGTKLVVTATMAWLLFVVCHLLASGRTSLWAPLELIPPLLFLAVPVSLMVVAPLARPVRWRIVSLLVVAAVLGAGRSGVNYATLWYTPPPARPGAVTVVAWNTEFWDQDLRNSDGTRFSPGFYDYLHSLDADVYLLAEYLHRDMRPARRWTGDLALRIDKLAELRREFPGWHVAVSGEQITLSRFPITAHRGLDMRPWLPADQKEIPDVLRHWPEGYTVETLRTDIDVNGTVVSFYDAQVVLPPLEWRLYDAESREVNESRTLRREASYRAISADIAANPNPVVLAGDLNTSPAMGIRRLLPEGLVDWTPALSSLYPATYLAGTAELWRIDWLYTTPDVTVHDYELPGAEGQSDHRAQRMLMSVSRPARAPQTTPRTTLPTT</sequence>
<comment type="caution">
    <text evidence="4">The sequence shown here is derived from an EMBL/GenBank/DDBJ whole genome shotgun (WGS) entry which is preliminary data.</text>
</comment>
<dbReference type="InterPro" id="IPR005135">
    <property type="entry name" value="Endo/exonuclease/phosphatase"/>
</dbReference>
<evidence type="ECO:0000259" key="3">
    <source>
        <dbReference type="Pfam" id="PF03372"/>
    </source>
</evidence>
<feature type="region of interest" description="Disordered" evidence="1">
    <location>
        <begin position="401"/>
        <end position="420"/>
    </location>
</feature>
<dbReference type="RefSeq" id="WP_346226308.1">
    <property type="nucleotide sequence ID" value="NZ_JBDJAW010000010.1"/>
</dbReference>
<feature type="compositionally biased region" description="Low complexity" evidence="1">
    <location>
        <begin position="404"/>
        <end position="420"/>
    </location>
</feature>
<dbReference type="Pfam" id="PF03372">
    <property type="entry name" value="Exo_endo_phos"/>
    <property type="match status" value="1"/>
</dbReference>
<evidence type="ECO:0000313" key="4">
    <source>
        <dbReference type="EMBL" id="MEN3536314.1"/>
    </source>
</evidence>
<keyword evidence="4" id="KW-0255">Endonuclease</keyword>
<feature type="transmembrane region" description="Helical" evidence="2">
    <location>
        <begin position="37"/>
        <end position="61"/>
    </location>
</feature>
<keyword evidence="4" id="KW-0540">Nuclease</keyword>
<feature type="transmembrane region" description="Helical" evidence="2">
    <location>
        <begin position="73"/>
        <end position="93"/>
    </location>
</feature>
<evidence type="ECO:0000313" key="5">
    <source>
        <dbReference type="Proteomes" id="UP001447516"/>
    </source>
</evidence>
<evidence type="ECO:0000256" key="1">
    <source>
        <dbReference type="SAM" id="MobiDB-lite"/>
    </source>
</evidence>
<feature type="transmembrane region" description="Helical" evidence="2">
    <location>
        <begin position="100"/>
        <end position="124"/>
    </location>
</feature>
<keyword evidence="2" id="KW-0472">Membrane</keyword>
<dbReference type="Proteomes" id="UP001447516">
    <property type="component" value="Unassembled WGS sequence"/>
</dbReference>